<dbReference type="InterPro" id="IPR002220">
    <property type="entry name" value="DapA-like"/>
</dbReference>
<organism evidence="8 9">
    <name type="scientific">Algoriphagus aquaeductus</name>
    <dbReference type="NCBI Taxonomy" id="475299"/>
    <lineage>
        <taxon>Bacteria</taxon>
        <taxon>Pseudomonadati</taxon>
        <taxon>Bacteroidota</taxon>
        <taxon>Cytophagia</taxon>
        <taxon>Cytophagales</taxon>
        <taxon>Cyclobacteriaceae</taxon>
        <taxon>Algoriphagus</taxon>
    </lineage>
</organism>
<dbReference type="SUPFAM" id="SSF51569">
    <property type="entry name" value="Aldolase"/>
    <property type="match status" value="1"/>
</dbReference>
<feature type="binding site" evidence="7">
    <location>
        <position position="49"/>
    </location>
    <ligand>
        <name>pyruvate</name>
        <dbReference type="ChEBI" id="CHEBI:15361"/>
    </ligand>
</feature>
<proteinExistence type="inferred from homology"/>
<dbReference type="PANTHER" id="PTHR12128">
    <property type="entry name" value="DIHYDRODIPICOLINATE SYNTHASE"/>
    <property type="match status" value="1"/>
</dbReference>
<keyword evidence="3 5" id="KW-0456">Lyase</keyword>
<accession>A0A326SBB9</accession>
<dbReference type="RefSeq" id="WP_111391039.1">
    <property type="nucleotide sequence ID" value="NZ_QKTX01000001.1"/>
</dbReference>
<evidence type="ECO:0000256" key="4">
    <source>
        <dbReference type="ARBA" id="ARBA00023277"/>
    </source>
</evidence>
<evidence type="ECO:0000256" key="7">
    <source>
        <dbReference type="PIRSR" id="PIRSR001365-2"/>
    </source>
</evidence>
<dbReference type="InterPro" id="IPR013785">
    <property type="entry name" value="Aldolase_TIM"/>
</dbReference>
<feature type="active site" description="Proton donor/acceptor" evidence="6">
    <location>
        <position position="139"/>
    </location>
</feature>
<evidence type="ECO:0000313" key="9">
    <source>
        <dbReference type="Proteomes" id="UP000248917"/>
    </source>
</evidence>
<reference evidence="8 9" key="1">
    <citation type="submission" date="2018-06" db="EMBL/GenBank/DDBJ databases">
        <title>Genomic Encyclopedia of Archaeal and Bacterial Type Strains, Phase II (KMG-II): from individual species to whole genera.</title>
        <authorList>
            <person name="Goeker M."/>
        </authorList>
    </citation>
    <scope>NUCLEOTIDE SEQUENCE [LARGE SCALE GENOMIC DNA]</scope>
    <source>
        <strain evidence="8 9">T4</strain>
    </source>
</reference>
<evidence type="ECO:0000256" key="3">
    <source>
        <dbReference type="ARBA" id="ARBA00023239"/>
    </source>
</evidence>
<comment type="similarity">
    <text evidence="5">Belongs to the DapA family.</text>
</comment>
<protein>
    <submittedName>
        <fullName evidence="8">N-acetylneuraminate lyase</fullName>
    </submittedName>
</protein>
<name>A0A326SBB9_9BACT</name>
<evidence type="ECO:0000313" key="8">
    <source>
        <dbReference type="EMBL" id="PZV87356.1"/>
    </source>
</evidence>
<comment type="caution">
    <text evidence="8">The sequence shown here is derived from an EMBL/GenBank/DDBJ whole genome shotgun (WGS) entry which is preliminary data.</text>
</comment>
<evidence type="ECO:0000256" key="5">
    <source>
        <dbReference type="PIRNR" id="PIRNR001365"/>
    </source>
</evidence>
<dbReference type="EMBL" id="QKTX01000001">
    <property type="protein sequence ID" value="PZV87356.1"/>
    <property type="molecule type" value="Genomic_DNA"/>
</dbReference>
<feature type="active site" description="Schiff-base intermediate with substrate" evidence="6">
    <location>
        <position position="169"/>
    </location>
</feature>
<dbReference type="PANTHER" id="PTHR12128:SF21">
    <property type="entry name" value="N-ACETYLNEURAMINATE LYASE"/>
    <property type="match status" value="1"/>
</dbReference>
<dbReference type="GO" id="GO:0005737">
    <property type="term" value="C:cytoplasm"/>
    <property type="evidence" value="ECO:0007669"/>
    <property type="project" value="UniProtKB-SubCell"/>
</dbReference>
<feature type="binding site" evidence="7">
    <location>
        <position position="211"/>
    </location>
    <ligand>
        <name>pyruvate</name>
        <dbReference type="ChEBI" id="CHEBI:15361"/>
    </ligand>
</feature>
<comment type="subcellular location">
    <subcellularLocation>
        <location evidence="1">Cytoplasm</location>
    </subcellularLocation>
</comment>
<evidence type="ECO:0000256" key="2">
    <source>
        <dbReference type="ARBA" id="ARBA00022490"/>
    </source>
</evidence>
<keyword evidence="9" id="KW-1185">Reference proteome</keyword>
<sequence>MNYQKIKGLITATFSPFDSKSQLDLGIIPAYAEHLKKNGVVGAFINGTTGEGASLTLSEKKALTAAWAPYNSEDFKVIAMVSGTSQAEGIELAAFAQEQGIYGISSNAPFYVKPGSVESLTDFLKPIAAAAPNLAFYFYHIPLLTQVNLSMVRLLDVAGTEIPSFAGIKYTHTDLMEFNQCLRHQNSKFDILWGWDEMLLAGLAMGAKGGVGSTYNYAAPLYQKIIQAFEEKDLNKALALQEKSIDIIAHYSQFGGAVAGKAILKFCGIDCGDFRSPGNQLSETKREELKEALDRIGFFQLSDSV</sequence>
<dbReference type="OrthoDB" id="9778880at2"/>
<evidence type="ECO:0000256" key="6">
    <source>
        <dbReference type="PIRSR" id="PIRSR001365-1"/>
    </source>
</evidence>
<dbReference type="Gene3D" id="3.20.20.70">
    <property type="entry name" value="Aldolase class I"/>
    <property type="match status" value="1"/>
</dbReference>
<dbReference type="GO" id="GO:0016829">
    <property type="term" value="F:lyase activity"/>
    <property type="evidence" value="ECO:0007669"/>
    <property type="project" value="UniProtKB-KW"/>
</dbReference>
<dbReference type="AlphaFoldDB" id="A0A326SBB9"/>
<keyword evidence="2" id="KW-0963">Cytoplasm</keyword>
<dbReference type="PRINTS" id="PR00146">
    <property type="entry name" value="DHPICSNTHASE"/>
</dbReference>
<dbReference type="Pfam" id="PF00701">
    <property type="entry name" value="DHDPS"/>
    <property type="match status" value="1"/>
</dbReference>
<dbReference type="PIRSF" id="PIRSF001365">
    <property type="entry name" value="DHDPS"/>
    <property type="match status" value="1"/>
</dbReference>
<dbReference type="Proteomes" id="UP000248917">
    <property type="component" value="Unassembled WGS sequence"/>
</dbReference>
<dbReference type="SMART" id="SM01130">
    <property type="entry name" value="DHDPS"/>
    <property type="match status" value="1"/>
</dbReference>
<gene>
    <name evidence="8" type="ORF">CLV31_101229</name>
</gene>
<keyword evidence="4" id="KW-0119">Carbohydrate metabolism</keyword>
<evidence type="ECO:0000256" key="1">
    <source>
        <dbReference type="ARBA" id="ARBA00004496"/>
    </source>
</evidence>